<dbReference type="PANTHER" id="PTHR42069:SF1">
    <property type="entry name" value="MARVEL DOMAIN-CONTAINING PROTEIN"/>
    <property type="match status" value="1"/>
</dbReference>
<dbReference type="RefSeq" id="XP_007785217.1">
    <property type="nucleotide sequence ID" value="XM_007787027.1"/>
</dbReference>
<evidence type="ECO:0008006" key="4">
    <source>
        <dbReference type="Google" id="ProtNLM"/>
    </source>
</evidence>
<organism evidence="2 3">
    <name type="scientific">Coniosporium apollinis (strain CBS 100218)</name>
    <name type="common">Rock-inhabiting black yeast</name>
    <dbReference type="NCBI Taxonomy" id="1168221"/>
    <lineage>
        <taxon>Eukaryota</taxon>
        <taxon>Fungi</taxon>
        <taxon>Dikarya</taxon>
        <taxon>Ascomycota</taxon>
        <taxon>Pezizomycotina</taxon>
        <taxon>Dothideomycetes</taxon>
        <taxon>Dothideomycetes incertae sedis</taxon>
        <taxon>Coniosporium</taxon>
    </lineage>
</organism>
<keyword evidence="1" id="KW-1133">Transmembrane helix</keyword>
<reference evidence="3" key="1">
    <citation type="submission" date="2012-06" db="EMBL/GenBank/DDBJ databases">
        <title>The genome sequence of Coniosporium apollinis CBS 100218.</title>
        <authorList>
            <consortium name="The Broad Institute Genome Sequencing Platform"/>
            <person name="Cuomo C."/>
            <person name="Gorbushina A."/>
            <person name="Noack S."/>
            <person name="Walker B."/>
            <person name="Young S.K."/>
            <person name="Zeng Q."/>
            <person name="Gargeya S."/>
            <person name="Fitzgerald M."/>
            <person name="Haas B."/>
            <person name="Abouelleil A."/>
            <person name="Alvarado L."/>
            <person name="Arachchi H.M."/>
            <person name="Berlin A.M."/>
            <person name="Chapman S.B."/>
            <person name="Goldberg J."/>
            <person name="Griggs A."/>
            <person name="Gujja S."/>
            <person name="Hansen M."/>
            <person name="Howarth C."/>
            <person name="Imamovic A."/>
            <person name="Larimer J."/>
            <person name="McCowan C."/>
            <person name="Montmayeur A."/>
            <person name="Murphy C."/>
            <person name="Neiman D."/>
            <person name="Pearson M."/>
            <person name="Priest M."/>
            <person name="Roberts A."/>
            <person name="Saif S."/>
            <person name="Shea T."/>
            <person name="Sisk P."/>
            <person name="Sykes S."/>
            <person name="Wortman J."/>
            <person name="Nusbaum C."/>
            <person name="Birren B."/>
        </authorList>
    </citation>
    <scope>NUCLEOTIDE SEQUENCE [LARGE SCALE GENOMIC DNA]</scope>
    <source>
        <strain evidence="3">CBS 100218</strain>
    </source>
</reference>
<evidence type="ECO:0000313" key="3">
    <source>
        <dbReference type="Proteomes" id="UP000016924"/>
    </source>
</evidence>
<feature type="transmembrane region" description="Helical" evidence="1">
    <location>
        <begin position="69"/>
        <end position="88"/>
    </location>
</feature>
<dbReference type="EMBL" id="JH767639">
    <property type="protein sequence ID" value="EON69900.1"/>
    <property type="molecule type" value="Genomic_DNA"/>
</dbReference>
<dbReference type="eggNOG" id="ENOG502T59F">
    <property type="taxonomic scope" value="Eukaryota"/>
</dbReference>
<feature type="transmembrane region" description="Helical" evidence="1">
    <location>
        <begin position="33"/>
        <end position="57"/>
    </location>
</feature>
<dbReference type="GeneID" id="19906475"/>
<dbReference type="Proteomes" id="UP000016924">
    <property type="component" value="Unassembled WGS sequence"/>
</dbReference>
<sequence>MFAIIAFVTSIFLSTRTDKIYGRNVWPAKGKTWPTYMLLTASFITLAIEIFMLYSVWVRFSRAERNWRLVLVEHLVHFSTWLVVAFLYRYEKRLKDIWGWSCSDIAKLLQKDLNGSVDFNKLCSLQGVSWIFSIMETVAKVLFAILYFILYRRAKAVDSKLRLADSFGEGVGQLLQATI</sequence>
<dbReference type="PANTHER" id="PTHR42069">
    <property type="entry name" value="HYPHAL ANASTAMOSIS-8 PROTEIN"/>
    <property type="match status" value="1"/>
</dbReference>
<gene>
    <name evidence="2" type="ORF">W97_09164</name>
</gene>
<keyword evidence="1" id="KW-0812">Transmembrane</keyword>
<evidence type="ECO:0000256" key="1">
    <source>
        <dbReference type="SAM" id="Phobius"/>
    </source>
</evidence>
<dbReference type="OrthoDB" id="5371583at2759"/>
<dbReference type="OMA" id="GWSCSDI"/>
<name>R7Z6T1_CONA1</name>
<dbReference type="HOGENOM" id="CLU_080221_0_0_1"/>
<protein>
    <recommendedName>
        <fullName evidence="4">MARVEL domain-containing protein</fullName>
    </recommendedName>
</protein>
<dbReference type="STRING" id="1168221.R7Z6T1"/>
<accession>R7Z6T1</accession>
<keyword evidence="1" id="KW-0472">Membrane</keyword>
<feature type="transmembrane region" description="Helical" evidence="1">
    <location>
        <begin position="128"/>
        <end position="150"/>
    </location>
</feature>
<proteinExistence type="predicted"/>
<evidence type="ECO:0000313" key="2">
    <source>
        <dbReference type="EMBL" id="EON69900.1"/>
    </source>
</evidence>
<dbReference type="AlphaFoldDB" id="R7Z6T1"/>
<keyword evidence="3" id="KW-1185">Reference proteome</keyword>